<gene>
    <name evidence="2" type="ORF">OG442_00995</name>
</gene>
<dbReference type="PANTHER" id="PTHR43677">
    <property type="entry name" value="SHORT-CHAIN DEHYDROGENASE/REDUCTASE"/>
    <property type="match status" value="1"/>
</dbReference>
<dbReference type="Pfam" id="PF08240">
    <property type="entry name" value="ADH_N"/>
    <property type="match status" value="1"/>
</dbReference>
<name>A0ABZ1ZUV4_STRNV</name>
<dbReference type="RefSeq" id="WP_329073814.1">
    <property type="nucleotide sequence ID" value="NZ_CP109495.1"/>
</dbReference>
<dbReference type="InterPro" id="IPR051397">
    <property type="entry name" value="Zn-ADH-like_protein"/>
</dbReference>
<dbReference type="SUPFAM" id="SSF51735">
    <property type="entry name" value="NAD(P)-binding Rossmann-fold domains"/>
    <property type="match status" value="1"/>
</dbReference>
<dbReference type="Gene3D" id="3.40.50.720">
    <property type="entry name" value="NAD(P)-binding Rossmann-like Domain"/>
    <property type="match status" value="1"/>
</dbReference>
<keyword evidence="3" id="KW-1185">Reference proteome</keyword>
<reference evidence="2" key="1">
    <citation type="submission" date="2022-10" db="EMBL/GenBank/DDBJ databases">
        <title>The complete genomes of actinobacterial strains from the NBC collection.</title>
        <authorList>
            <person name="Joergensen T.S."/>
            <person name="Alvarez Arevalo M."/>
            <person name="Sterndorff E.B."/>
            <person name="Faurdal D."/>
            <person name="Vuksanovic O."/>
            <person name="Mourched A.-S."/>
            <person name="Charusanti P."/>
            <person name="Shaw S."/>
            <person name="Blin K."/>
            <person name="Weber T."/>
        </authorList>
    </citation>
    <scope>NUCLEOTIDE SEQUENCE</scope>
    <source>
        <strain evidence="2">NBC_01432</strain>
    </source>
</reference>
<dbReference type="CDD" id="cd08273">
    <property type="entry name" value="MDR8"/>
    <property type="match status" value="1"/>
</dbReference>
<dbReference type="Proteomes" id="UP001432209">
    <property type="component" value="Chromosome"/>
</dbReference>
<dbReference type="PANTHER" id="PTHR43677:SF4">
    <property type="entry name" value="QUINONE OXIDOREDUCTASE-LIKE PROTEIN 2"/>
    <property type="match status" value="1"/>
</dbReference>
<sequence>MSDPREAGDRAVMTEIVLPGVVEPAGLQVRQQPVPAPGPGQVLLVMEASGVSFAEQQMRRGKYYDQPPYPFTPGYDVVGTVAAVGTGGDTSLVGRRFAVLTKTGGWASHLLVPAAELVEVPAGVDAAEAETLVVNGITAMQMLHRVAHVKAGQTVLVLGANGGVGSTLVQLARRAGARVIGTASARHQETVRELGAIPIDYRTPDLTAEVRAIAPDGVDAVFDHIGGEGIVASFGLLAPGGTLVSYGTASTRDAEGSSKLPVLKLIARLQLWNALPNGKSAHFFNIWAGRRRAEAFQARLAADLTEVLGLLAEGEIRPQVAARLPLSKAADAMSLAESSTVTGKVVLIPDVTRDGHGGSDIKHG</sequence>
<dbReference type="SMART" id="SM00829">
    <property type="entry name" value="PKS_ER"/>
    <property type="match status" value="1"/>
</dbReference>
<evidence type="ECO:0000313" key="3">
    <source>
        <dbReference type="Proteomes" id="UP001432209"/>
    </source>
</evidence>
<feature type="domain" description="Enoyl reductase (ER)" evidence="1">
    <location>
        <begin position="20"/>
        <end position="347"/>
    </location>
</feature>
<evidence type="ECO:0000259" key="1">
    <source>
        <dbReference type="SMART" id="SM00829"/>
    </source>
</evidence>
<dbReference type="SUPFAM" id="SSF50129">
    <property type="entry name" value="GroES-like"/>
    <property type="match status" value="1"/>
</dbReference>
<protein>
    <submittedName>
        <fullName evidence="2">Medium chain dehydrogenase/reductase family protein</fullName>
    </submittedName>
</protein>
<dbReference type="InterPro" id="IPR036291">
    <property type="entry name" value="NAD(P)-bd_dom_sf"/>
</dbReference>
<dbReference type="InterPro" id="IPR011032">
    <property type="entry name" value="GroES-like_sf"/>
</dbReference>
<dbReference type="EMBL" id="CP109495">
    <property type="protein sequence ID" value="WUX50250.1"/>
    <property type="molecule type" value="Genomic_DNA"/>
</dbReference>
<dbReference type="InterPro" id="IPR013154">
    <property type="entry name" value="ADH-like_N"/>
</dbReference>
<dbReference type="Pfam" id="PF13602">
    <property type="entry name" value="ADH_zinc_N_2"/>
    <property type="match status" value="1"/>
</dbReference>
<accession>A0ABZ1ZUV4</accession>
<organism evidence="2 3">
    <name type="scientific">Streptomyces niveus</name>
    <name type="common">Streptomyces spheroides</name>
    <dbReference type="NCBI Taxonomy" id="193462"/>
    <lineage>
        <taxon>Bacteria</taxon>
        <taxon>Bacillati</taxon>
        <taxon>Actinomycetota</taxon>
        <taxon>Actinomycetes</taxon>
        <taxon>Kitasatosporales</taxon>
        <taxon>Streptomycetaceae</taxon>
        <taxon>Streptomyces</taxon>
    </lineage>
</organism>
<proteinExistence type="predicted"/>
<evidence type="ECO:0000313" key="2">
    <source>
        <dbReference type="EMBL" id="WUX50250.1"/>
    </source>
</evidence>
<dbReference type="Gene3D" id="3.90.180.10">
    <property type="entry name" value="Medium-chain alcohol dehydrogenases, catalytic domain"/>
    <property type="match status" value="1"/>
</dbReference>
<dbReference type="InterPro" id="IPR020843">
    <property type="entry name" value="ER"/>
</dbReference>